<proteinExistence type="predicted"/>
<comment type="caution">
    <text evidence="2">The sequence shown here is derived from an EMBL/GenBank/DDBJ whole genome shotgun (WGS) entry which is preliminary data.</text>
</comment>
<dbReference type="InterPro" id="IPR011990">
    <property type="entry name" value="TPR-like_helical_dom_sf"/>
</dbReference>
<dbReference type="EMBL" id="QPGA01000014">
    <property type="protein sequence ID" value="RDE50786.1"/>
    <property type="molecule type" value="Genomic_DNA"/>
</dbReference>
<reference evidence="2 3" key="1">
    <citation type="submission" date="2018-05" db="EMBL/GenBank/DDBJ databases">
        <title>Integrated omic analyses show evidence that a Ca. Accumulibacter phosphatis strain performs denitrification under micro-aerobic conditions.</title>
        <authorList>
            <person name="Camejo P.Y."/>
            <person name="Katherine M.D."/>
            <person name="Daniel N.R."/>
        </authorList>
    </citation>
    <scope>NUCLEOTIDE SEQUENCE [LARGE SCALE GENOMIC DNA]</scope>
    <source>
        <strain evidence="2">UW-LDO-IC</strain>
    </source>
</reference>
<evidence type="ECO:0000313" key="2">
    <source>
        <dbReference type="EMBL" id="RDE50786.1"/>
    </source>
</evidence>
<protein>
    <submittedName>
        <fullName evidence="2">Uncharacterized protein</fullName>
    </submittedName>
</protein>
<dbReference type="InterPro" id="IPR019734">
    <property type="entry name" value="TPR_rpt"/>
</dbReference>
<sequence length="112" mass="12175">MSTAIITNLEKLLGGPRDGALLRYSLGNEHLKAGDFQQAARRLREAVERDATYSAAWKLLGKALSEDAHPQAALAAYEQGIVVAEGKGDIQAAREMRVFARRLQQQLRATGG</sequence>
<dbReference type="PROSITE" id="PS50005">
    <property type="entry name" value="TPR"/>
    <property type="match status" value="1"/>
</dbReference>
<dbReference type="Gene3D" id="1.25.40.10">
    <property type="entry name" value="Tetratricopeptide repeat domain"/>
    <property type="match status" value="1"/>
</dbReference>
<organism evidence="2 3">
    <name type="scientific">Candidatus Accumulibacter meliphilus</name>
    <dbReference type="NCBI Taxonomy" id="2211374"/>
    <lineage>
        <taxon>Bacteria</taxon>
        <taxon>Pseudomonadati</taxon>
        <taxon>Pseudomonadota</taxon>
        <taxon>Betaproteobacteria</taxon>
        <taxon>Candidatus Accumulibacter</taxon>
    </lineage>
</organism>
<evidence type="ECO:0000313" key="3">
    <source>
        <dbReference type="Proteomes" id="UP000253831"/>
    </source>
</evidence>
<feature type="repeat" description="TPR" evidence="1">
    <location>
        <begin position="20"/>
        <end position="53"/>
    </location>
</feature>
<accession>A0A369XPJ6</accession>
<gene>
    <name evidence="2" type="ORF">DVS81_09125</name>
</gene>
<keyword evidence="1" id="KW-0802">TPR repeat</keyword>
<dbReference type="AlphaFoldDB" id="A0A369XPJ6"/>
<dbReference type="Proteomes" id="UP000253831">
    <property type="component" value="Unassembled WGS sequence"/>
</dbReference>
<dbReference type="SMART" id="SM00028">
    <property type="entry name" value="TPR"/>
    <property type="match status" value="2"/>
</dbReference>
<dbReference type="SUPFAM" id="SSF48452">
    <property type="entry name" value="TPR-like"/>
    <property type="match status" value="1"/>
</dbReference>
<name>A0A369XPJ6_9PROT</name>
<evidence type="ECO:0000256" key="1">
    <source>
        <dbReference type="PROSITE-ProRule" id="PRU00339"/>
    </source>
</evidence>